<sequence length="99" mass="11200">MELFVQAIMESLNEGTVPLALLIMIIWSWDRPFQVTHLSSKWTSGAQSPPVITRLSHHNLQAAEAICSRMKFGKTVRRKSCPDDNDELPSFLFLEANSI</sequence>
<evidence type="ECO:0000313" key="2">
    <source>
        <dbReference type="Proteomes" id="UP000239047"/>
    </source>
</evidence>
<dbReference type="RefSeq" id="WP_104057344.1">
    <property type="nucleotide sequence ID" value="NZ_PREZ01000003.1"/>
</dbReference>
<dbReference type="EMBL" id="PREZ01000003">
    <property type="protein sequence ID" value="PPA70593.1"/>
    <property type="molecule type" value="Genomic_DNA"/>
</dbReference>
<accession>A0A2S5GCG6</accession>
<protein>
    <submittedName>
        <fullName evidence="1">Uncharacterized protein</fullName>
    </submittedName>
</protein>
<comment type="caution">
    <text evidence="1">The sequence shown here is derived from an EMBL/GenBank/DDBJ whole genome shotgun (WGS) entry which is preliminary data.</text>
</comment>
<reference evidence="1 2" key="1">
    <citation type="submission" date="2018-02" db="EMBL/GenBank/DDBJ databases">
        <title>Jeotgalibacillus proteolyticum sp. nov. a protease producing bacterium isolated from ocean sediments of Laizhou Bay.</title>
        <authorList>
            <person name="Li Y."/>
        </authorList>
    </citation>
    <scope>NUCLEOTIDE SEQUENCE [LARGE SCALE GENOMIC DNA]</scope>
    <source>
        <strain evidence="1 2">22-7</strain>
    </source>
</reference>
<dbReference type="AlphaFoldDB" id="A0A2S5GCG6"/>
<dbReference type="Proteomes" id="UP000239047">
    <property type="component" value="Unassembled WGS sequence"/>
</dbReference>
<proteinExistence type="predicted"/>
<gene>
    <name evidence="1" type="ORF">C4B60_07265</name>
</gene>
<keyword evidence="2" id="KW-1185">Reference proteome</keyword>
<name>A0A2S5GCG6_9BACL</name>
<organism evidence="1 2">
    <name type="scientific">Jeotgalibacillus proteolyticus</name>
    <dbReference type="NCBI Taxonomy" id="2082395"/>
    <lineage>
        <taxon>Bacteria</taxon>
        <taxon>Bacillati</taxon>
        <taxon>Bacillota</taxon>
        <taxon>Bacilli</taxon>
        <taxon>Bacillales</taxon>
        <taxon>Caryophanaceae</taxon>
        <taxon>Jeotgalibacillus</taxon>
    </lineage>
</organism>
<evidence type="ECO:0000313" key="1">
    <source>
        <dbReference type="EMBL" id="PPA70593.1"/>
    </source>
</evidence>
<dbReference type="OrthoDB" id="2454349at2"/>